<feature type="domain" description="SHOCT" evidence="1">
    <location>
        <begin position="59"/>
        <end position="86"/>
    </location>
</feature>
<dbReference type="EMBL" id="JBDXMX010000001">
    <property type="protein sequence ID" value="MEO9246822.1"/>
    <property type="molecule type" value="Genomic_DNA"/>
</dbReference>
<comment type="caution">
    <text evidence="2">The sequence shown here is derived from an EMBL/GenBank/DDBJ whole genome shotgun (WGS) entry which is preliminary data.</text>
</comment>
<accession>A0ABV0IH79</accession>
<reference evidence="2 3" key="1">
    <citation type="submission" date="2024-05" db="EMBL/GenBank/DDBJ databases">
        <authorList>
            <person name="Yi C."/>
        </authorList>
    </citation>
    <scope>NUCLEOTIDE SEQUENCE [LARGE SCALE GENOMIC DNA]</scope>
    <source>
        <strain evidence="2 3">XS13</strain>
    </source>
</reference>
<dbReference type="Proteomes" id="UP001484097">
    <property type="component" value="Unassembled WGS sequence"/>
</dbReference>
<evidence type="ECO:0000259" key="1">
    <source>
        <dbReference type="Pfam" id="PF09851"/>
    </source>
</evidence>
<keyword evidence="3" id="KW-1185">Reference proteome</keyword>
<gene>
    <name evidence="2" type="ORF">ABDK96_03920</name>
</gene>
<evidence type="ECO:0000313" key="3">
    <source>
        <dbReference type="Proteomes" id="UP001484097"/>
    </source>
</evidence>
<dbReference type="Pfam" id="PF09851">
    <property type="entry name" value="SHOCT"/>
    <property type="match status" value="1"/>
</dbReference>
<sequence length="89" mass="9283">MTGETLTITHSGTSAVITGLGHGQADAIARAYRQLKDRASAAPAPAAAPEAPATADPMAQLERLGELHAKGVLTDDEFQSQKTQILSRM</sequence>
<protein>
    <submittedName>
        <fullName evidence="2">SHOCT domain-containing protein</fullName>
    </submittedName>
</protein>
<name>A0ABV0IH79_9MICC</name>
<evidence type="ECO:0000313" key="2">
    <source>
        <dbReference type="EMBL" id="MEO9246822.1"/>
    </source>
</evidence>
<dbReference type="InterPro" id="IPR018649">
    <property type="entry name" value="SHOCT"/>
</dbReference>
<organism evidence="2 3">
    <name type="scientific">Citricoccus nitrophenolicus</name>
    <dbReference type="NCBI Taxonomy" id="863575"/>
    <lineage>
        <taxon>Bacteria</taxon>
        <taxon>Bacillati</taxon>
        <taxon>Actinomycetota</taxon>
        <taxon>Actinomycetes</taxon>
        <taxon>Micrococcales</taxon>
        <taxon>Micrococcaceae</taxon>
        <taxon>Citricoccus</taxon>
    </lineage>
</organism>
<dbReference type="RefSeq" id="WP_347919082.1">
    <property type="nucleotide sequence ID" value="NZ_JBDXMX010000001.1"/>
</dbReference>
<proteinExistence type="predicted"/>